<name>A0AA39L685_SARSR</name>
<feature type="compositionally biased region" description="Low complexity" evidence="4">
    <location>
        <begin position="7"/>
        <end position="24"/>
    </location>
</feature>
<evidence type="ECO:0000313" key="6">
    <source>
        <dbReference type="Proteomes" id="UP001175261"/>
    </source>
</evidence>
<dbReference type="PRINTS" id="PR00081">
    <property type="entry name" value="GDHRDH"/>
</dbReference>
<dbReference type="AlphaFoldDB" id="A0AA39L685"/>
<keyword evidence="6" id="KW-1185">Reference proteome</keyword>
<proteinExistence type="inferred from homology"/>
<keyword evidence="3" id="KW-0560">Oxidoreductase</keyword>
<evidence type="ECO:0000256" key="2">
    <source>
        <dbReference type="ARBA" id="ARBA00022857"/>
    </source>
</evidence>
<keyword evidence="2" id="KW-0521">NADP</keyword>
<dbReference type="InterPro" id="IPR036291">
    <property type="entry name" value="NAD(P)-bd_dom_sf"/>
</dbReference>
<gene>
    <name evidence="5" type="ORF">NLU13_6829</name>
</gene>
<protein>
    <submittedName>
        <fullName evidence="5">Uncharacterized protein</fullName>
    </submittedName>
</protein>
<feature type="region of interest" description="Disordered" evidence="4">
    <location>
        <begin position="1"/>
        <end position="30"/>
    </location>
</feature>
<dbReference type="FunFam" id="3.40.50.720:FF:000084">
    <property type="entry name" value="Short-chain dehydrogenase reductase"/>
    <property type="match status" value="1"/>
</dbReference>
<accession>A0AA39L685</accession>
<evidence type="ECO:0000256" key="1">
    <source>
        <dbReference type="ARBA" id="ARBA00006484"/>
    </source>
</evidence>
<reference evidence="5" key="1">
    <citation type="submission" date="2022-10" db="EMBL/GenBank/DDBJ databases">
        <title>Determination and structural analysis of whole genome sequence of Sarocladium strictum F4-1.</title>
        <authorList>
            <person name="Hu L."/>
            <person name="Jiang Y."/>
        </authorList>
    </citation>
    <scope>NUCLEOTIDE SEQUENCE</scope>
    <source>
        <strain evidence="5">F4-1</strain>
    </source>
</reference>
<dbReference type="Proteomes" id="UP001175261">
    <property type="component" value="Unassembled WGS sequence"/>
</dbReference>
<dbReference type="Pfam" id="PF13561">
    <property type="entry name" value="adh_short_C2"/>
    <property type="match status" value="1"/>
</dbReference>
<evidence type="ECO:0000256" key="4">
    <source>
        <dbReference type="SAM" id="MobiDB-lite"/>
    </source>
</evidence>
<organism evidence="5 6">
    <name type="scientific">Sarocladium strictum</name>
    <name type="common">Black bundle disease fungus</name>
    <name type="synonym">Acremonium strictum</name>
    <dbReference type="NCBI Taxonomy" id="5046"/>
    <lineage>
        <taxon>Eukaryota</taxon>
        <taxon>Fungi</taxon>
        <taxon>Dikarya</taxon>
        <taxon>Ascomycota</taxon>
        <taxon>Pezizomycotina</taxon>
        <taxon>Sordariomycetes</taxon>
        <taxon>Hypocreomycetidae</taxon>
        <taxon>Hypocreales</taxon>
        <taxon>Sarocladiaceae</taxon>
        <taxon>Sarocladium</taxon>
    </lineage>
</organism>
<evidence type="ECO:0000313" key="5">
    <source>
        <dbReference type="EMBL" id="KAK0385652.1"/>
    </source>
</evidence>
<dbReference type="InterPro" id="IPR002347">
    <property type="entry name" value="SDR_fam"/>
</dbReference>
<dbReference type="SUPFAM" id="SSF51735">
    <property type="entry name" value="NAD(P)-binding Rossmann-fold domains"/>
    <property type="match status" value="1"/>
</dbReference>
<dbReference type="Gene3D" id="3.40.50.720">
    <property type="entry name" value="NAD(P)-binding Rossmann-like Domain"/>
    <property type="match status" value="1"/>
</dbReference>
<dbReference type="PANTHER" id="PTHR42760:SF115">
    <property type="entry name" value="3-OXOACYL-[ACYL-CARRIER-PROTEIN] REDUCTASE FABG"/>
    <property type="match status" value="1"/>
</dbReference>
<comment type="similarity">
    <text evidence="1">Belongs to the short-chain dehydrogenases/reductases (SDR) family.</text>
</comment>
<dbReference type="PRINTS" id="PR00080">
    <property type="entry name" value="SDRFAMILY"/>
</dbReference>
<evidence type="ECO:0000256" key="3">
    <source>
        <dbReference type="ARBA" id="ARBA00023002"/>
    </source>
</evidence>
<dbReference type="InterPro" id="IPR020904">
    <property type="entry name" value="Sc_DH/Rdtase_CS"/>
</dbReference>
<comment type="caution">
    <text evidence="5">The sequence shown here is derived from an EMBL/GenBank/DDBJ whole genome shotgun (WGS) entry which is preliminary data.</text>
</comment>
<dbReference type="GO" id="GO:0016616">
    <property type="term" value="F:oxidoreductase activity, acting on the CH-OH group of donors, NAD or NADP as acceptor"/>
    <property type="evidence" value="ECO:0007669"/>
    <property type="project" value="TreeGrafter"/>
</dbReference>
<dbReference type="PANTHER" id="PTHR42760">
    <property type="entry name" value="SHORT-CHAIN DEHYDROGENASES/REDUCTASES FAMILY MEMBER"/>
    <property type="match status" value="1"/>
</dbReference>
<dbReference type="EMBL" id="JAPDFR010000006">
    <property type="protein sequence ID" value="KAK0385652.1"/>
    <property type="molecule type" value="Genomic_DNA"/>
</dbReference>
<dbReference type="PROSITE" id="PS00061">
    <property type="entry name" value="ADH_SHORT"/>
    <property type="match status" value="1"/>
</dbReference>
<sequence length="325" mass="34413">MKHHHNPSSFITSSRIISRTMSPSDSHGDERANLAKRIVPSMILSRGSDKARIDPRHLAPRDTAAGRFALVGNIIITGGTGAIGTATARAVLQHGITGLMIFDLGVAKTMDKVDALRREFPDAKIEARDVNVTDEDAVGAAVEETAAVLGSVDALVCFAGIVHSQDAIETPAATFRRLLEVNTTGSFICAQAAAKQMIKQQTDAASPGGRIIFTASISAHAVNFPQPQVAYNASKGALLMMKSSLAAEWARYGITVNSISPGYMDTILNEGEGLKEHRLQWSARNPLGRMGDPEEVTGVVVMLLSRAGSYVTGADYAVDGGGLVF</sequence>